<dbReference type="HOGENOM" id="CLU_008926_0_2_9"/>
<feature type="domain" description="CBM3" evidence="6">
    <location>
        <begin position="531"/>
        <end position="692"/>
    </location>
</feature>
<dbReference type="Pfam" id="PF00759">
    <property type="entry name" value="Glyco_hydro_9"/>
    <property type="match status" value="1"/>
</dbReference>
<dbReference type="GO" id="GO:0030248">
    <property type="term" value="F:cellulose binding"/>
    <property type="evidence" value="ECO:0007669"/>
    <property type="project" value="InterPro"/>
</dbReference>
<dbReference type="GO" id="GO:0008810">
    <property type="term" value="F:cellulase activity"/>
    <property type="evidence" value="ECO:0007669"/>
    <property type="project" value="UniProtKB-EC"/>
</dbReference>
<dbReference type="AlphaFoldDB" id="F2JNU4"/>
<dbReference type="eggNOG" id="COG4733">
    <property type="taxonomic scope" value="Bacteria"/>
</dbReference>
<dbReference type="Pfam" id="PF00942">
    <property type="entry name" value="CBM_3"/>
    <property type="match status" value="2"/>
</dbReference>
<dbReference type="Gene3D" id="2.60.40.10">
    <property type="entry name" value="Immunoglobulins"/>
    <property type="match status" value="2"/>
</dbReference>
<feature type="chain" id="PRO_5003280440" evidence="5">
    <location>
        <begin position="30"/>
        <end position="1051"/>
    </location>
</feature>
<dbReference type="Gene3D" id="1.50.10.10">
    <property type="match status" value="1"/>
</dbReference>
<dbReference type="PROSITE" id="PS51172">
    <property type="entry name" value="CBM3"/>
    <property type="match status" value="2"/>
</dbReference>
<dbReference type="SMART" id="SM01067">
    <property type="entry name" value="CBM_3"/>
    <property type="match status" value="2"/>
</dbReference>
<dbReference type="InterPro" id="IPR008928">
    <property type="entry name" value="6-hairpin_glycosidase_sf"/>
</dbReference>
<feature type="signal peptide" evidence="5">
    <location>
        <begin position="1"/>
        <end position="29"/>
    </location>
</feature>
<evidence type="ECO:0000256" key="3">
    <source>
        <dbReference type="ARBA" id="ARBA00023295"/>
    </source>
</evidence>
<dbReference type="EMBL" id="CP002582">
    <property type="protein sequence ID" value="ADZ82442.1"/>
    <property type="molecule type" value="Genomic_DNA"/>
</dbReference>
<protein>
    <submittedName>
        <fullName evidence="7">Cellulase</fullName>
        <ecNumber evidence="7">3.2.1.4</ecNumber>
    </submittedName>
</protein>
<keyword evidence="8" id="KW-1185">Reference proteome</keyword>
<evidence type="ECO:0000256" key="4">
    <source>
        <dbReference type="ARBA" id="ARBA00023326"/>
    </source>
</evidence>
<dbReference type="SUPFAM" id="SSF49384">
    <property type="entry name" value="Carbohydrate-binding domain"/>
    <property type="match status" value="2"/>
</dbReference>
<dbReference type="STRING" id="642492.Clole_0709"/>
<keyword evidence="1 7" id="KW-0378">Hydrolase</keyword>
<dbReference type="Pfam" id="PF17957">
    <property type="entry name" value="Big_7"/>
    <property type="match status" value="2"/>
</dbReference>
<dbReference type="KEGG" id="cle:Clole_0709"/>
<dbReference type="PANTHER" id="PTHR22298">
    <property type="entry name" value="ENDO-1,4-BETA-GLUCANASE"/>
    <property type="match status" value="1"/>
</dbReference>
<organism evidence="7 8">
    <name type="scientific">Cellulosilyticum lentocellum (strain ATCC 49066 / DSM 5427 / NCIMB 11756 / RHM5)</name>
    <name type="common">Clostridium lentocellum</name>
    <dbReference type="NCBI Taxonomy" id="642492"/>
    <lineage>
        <taxon>Bacteria</taxon>
        <taxon>Bacillati</taxon>
        <taxon>Bacillota</taxon>
        <taxon>Clostridia</taxon>
        <taxon>Lachnospirales</taxon>
        <taxon>Cellulosilyticaceae</taxon>
        <taxon>Cellulosilyticum</taxon>
    </lineage>
</organism>
<evidence type="ECO:0000313" key="8">
    <source>
        <dbReference type="Proteomes" id="UP000008467"/>
    </source>
</evidence>
<dbReference type="InterPro" id="IPR012341">
    <property type="entry name" value="6hp_glycosidase-like_sf"/>
</dbReference>
<sequence>MNKRYKKIMVSLMATSMVLNLGVSMPIIAGPVEPPFNYAEAFQKSMYFYDANKCGPGVGEGELTWRGDCHTEDKFVPLVPKDDVTGMGTNLSASFIKQNKETLDPDGDGTVDLSGGFHDAGDHVKFGLPQSYSGSTLGWGYYEFKESYVAIGEKEHIESILRGFNDYFMRCTFKNSEGEVVAFAYQVGDGTTDHNYWGPPELQKTARPAFFASAQTPASDQCAGAAASLAINYLNFKDSDPAYAEKSLETAEALYEFAKENRGLGFSGGFYNSSYDEDEMSWAAVWLSIATGDKSYLTDITAVDANGAYTGYMSRIISTTSSTWQNIWVHSWDTVWGGVFAKLAPLTNNPEHWYFFRWNIEYWSGVPHENPNDTTYMASTPAGYKVVSTWGSARYETTAQLCALVYNKYKANSDFTKWCKSQMDYLLGDNPMNRCYEVGYSDISAIYPHHRAAHGSLTNSMLEPAVERHTLWGALVGGPDGDDYHKDDITDYVYNEVAIDYNAGFVGALAGLYELYGKGQAPLENFPPQEKDERPFYATAKIEQENSERSQITVKIHNDTSCPPSFESGLKARYFFDISEMVEAGQSLKELSVQVMYDQASIVDGVKTNINGPFMWDEEKNIAYIELDWSQNSFHGNREIHFGLVPTQDSQYKVHWDFTNDWSHEGLTKVEALTEYVPIYLNGEKVFGKEPTSYNVSINTPVEGSTISYIEGEKPITLEAIVGAAEESVTSIAYYADGIQIGEVQNAPYTFDYVADNISNVEQRKIAFSAKAHLANGTTITSKPVTITVVYRMPEALVVKLIEPAEGSIVDATKGSVSIPVTAVSENEAVTKIAIYANNEKLGEGSGLTYTTLYNTPSKGGASGNLTVTFKAVATLANGEEKEGKPVTMQIKLPVVISDLEGFSFKMQGSDSITSNTIGRKIIMKNTEGEAVDLAALSVRYYFTKEGNVGQTYFCDHASMTFNKAPWYAALTSDITYKVVNLDTPVNGADTYLELTFEKVGYDLEVGDTLEIEGRLINTNWSNFDQSNDHSYSNGAVVFYNDAVISGTIPQ</sequence>
<accession>F2JNU4</accession>
<dbReference type="EC" id="3.2.1.4" evidence="7"/>
<dbReference type="GO" id="GO:0000272">
    <property type="term" value="P:polysaccharide catabolic process"/>
    <property type="evidence" value="ECO:0007669"/>
    <property type="project" value="UniProtKB-KW"/>
</dbReference>
<dbReference type="InterPro" id="IPR013783">
    <property type="entry name" value="Ig-like_fold"/>
</dbReference>
<keyword evidence="3 7" id="KW-0326">Glycosidase</keyword>
<keyword evidence="4" id="KW-0624">Polysaccharide degradation</keyword>
<gene>
    <name evidence="7" type="ordered locus">Clole_0709</name>
</gene>
<reference evidence="7 8" key="1">
    <citation type="journal article" date="2011" name="J. Bacteriol.">
        <title>Complete genome sequence of the cellulose-degrading bacterium Cellulosilyticum lentocellum.</title>
        <authorList>
            <consortium name="US DOE Joint Genome Institute"/>
            <person name="Miller D.A."/>
            <person name="Suen G."/>
            <person name="Bruce D."/>
            <person name="Copeland A."/>
            <person name="Cheng J.F."/>
            <person name="Detter C."/>
            <person name="Goodwin L.A."/>
            <person name="Han C.S."/>
            <person name="Hauser L.J."/>
            <person name="Land M.L."/>
            <person name="Lapidus A."/>
            <person name="Lucas S."/>
            <person name="Meincke L."/>
            <person name="Pitluck S."/>
            <person name="Tapia R."/>
            <person name="Teshima H."/>
            <person name="Woyke T."/>
            <person name="Fox B.G."/>
            <person name="Angert E.R."/>
            <person name="Currie C.R."/>
        </authorList>
    </citation>
    <scope>NUCLEOTIDE SEQUENCE [LARGE SCALE GENOMIC DNA]</scope>
    <source>
        <strain evidence="8">ATCC 49066 / DSM 5427 / NCIMB 11756 / RHM5</strain>
    </source>
</reference>
<dbReference type="InterPro" id="IPR001956">
    <property type="entry name" value="CBM3"/>
</dbReference>
<name>F2JNU4_CELLD</name>
<evidence type="ECO:0000313" key="7">
    <source>
        <dbReference type="EMBL" id="ADZ82442.1"/>
    </source>
</evidence>
<dbReference type="InterPro" id="IPR001701">
    <property type="entry name" value="Glyco_hydro_9"/>
</dbReference>
<evidence type="ECO:0000256" key="2">
    <source>
        <dbReference type="ARBA" id="ARBA00023277"/>
    </source>
</evidence>
<dbReference type="InterPro" id="IPR036966">
    <property type="entry name" value="CBM3_sf"/>
</dbReference>
<keyword evidence="2" id="KW-0119">Carbohydrate metabolism</keyword>
<evidence type="ECO:0000259" key="6">
    <source>
        <dbReference type="PROSITE" id="PS51172"/>
    </source>
</evidence>
<proteinExistence type="predicted"/>
<evidence type="ECO:0000256" key="5">
    <source>
        <dbReference type="SAM" id="SignalP"/>
    </source>
</evidence>
<dbReference type="RefSeq" id="WP_013655743.1">
    <property type="nucleotide sequence ID" value="NC_015275.1"/>
</dbReference>
<evidence type="ECO:0000256" key="1">
    <source>
        <dbReference type="ARBA" id="ARBA00022801"/>
    </source>
</evidence>
<dbReference type="Proteomes" id="UP000008467">
    <property type="component" value="Chromosome"/>
</dbReference>
<dbReference type="eggNOG" id="COG2911">
    <property type="taxonomic scope" value="Bacteria"/>
</dbReference>
<dbReference type="Gene3D" id="2.60.40.710">
    <property type="entry name" value="Endoglucanase-like"/>
    <property type="match status" value="2"/>
</dbReference>
<dbReference type="SUPFAM" id="SSF48208">
    <property type="entry name" value="Six-hairpin glycosidases"/>
    <property type="match status" value="1"/>
</dbReference>
<feature type="domain" description="CBM3" evidence="6">
    <location>
        <begin position="898"/>
        <end position="1051"/>
    </location>
</feature>
<dbReference type="InterPro" id="IPR008965">
    <property type="entry name" value="CBM2/CBM3_carb-bd_dom_sf"/>
</dbReference>
<keyword evidence="5" id="KW-0732">Signal</keyword>